<accession>A0AB74JVD2</accession>
<comment type="caution">
    <text evidence="1">The sequence shown here is derived from an EMBL/GenBank/DDBJ whole genome shotgun (WGS) entry which is preliminary data.</text>
</comment>
<dbReference type="EMBL" id="QZAT01000041">
    <property type="protein sequence ID" value="THX29401.1"/>
    <property type="molecule type" value="Genomic_DNA"/>
</dbReference>
<name>A0AB74JVD2_AURPU</name>
<protein>
    <submittedName>
        <fullName evidence="1">Uncharacterized protein</fullName>
    </submittedName>
</protein>
<organism evidence="1 2">
    <name type="scientific">Aureobasidium pullulans</name>
    <name type="common">Black yeast</name>
    <name type="synonym">Pullularia pullulans</name>
    <dbReference type="NCBI Taxonomy" id="5580"/>
    <lineage>
        <taxon>Eukaryota</taxon>
        <taxon>Fungi</taxon>
        <taxon>Dikarya</taxon>
        <taxon>Ascomycota</taxon>
        <taxon>Pezizomycotina</taxon>
        <taxon>Dothideomycetes</taxon>
        <taxon>Dothideomycetidae</taxon>
        <taxon>Dothideales</taxon>
        <taxon>Saccotheciaceae</taxon>
        <taxon>Aureobasidium</taxon>
    </lineage>
</organism>
<sequence length="245" mass="27298">MIEAFQHDLRPISLVKRNMKSYTDIHFLLLERSMAGLNKLTVIIRRQSLYCTPVCCMLTRAKTLELTVHATRHNQPHAISTWAVTQFTSCQCASGMFAMLDCNITTSCDNVQVGVAPEWRVVVMVLSYTSVASLFLGVQKIMRGEPVACSTVLYSSSRLDPCLRSEISNIAQNLSNRQPTLAQPGVRAGHLTSIPPPVQPQFDTVPCRADHCIQHANLIMSLRSLNSDMATWDFCISTLILDMAR</sequence>
<reference evidence="1 2" key="1">
    <citation type="submission" date="2018-10" db="EMBL/GenBank/DDBJ databases">
        <title>Fifty Aureobasidium pullulans genomes reveal a recombining polyextremotolerant generalist.</title>
        <authorList>
            <person name="Gostincar C."/>
            <person name="Turk M."/>
            <person name="Zajc J."/>
            <person name="Gunde-Cimerman N."/>
        </authorList>
    </citation>
    <scope>NUCLEOTIDE SEQUENCE [LARGE SCALE GENOMIC DNA]</scope>
    <source>
        <strain evidence="1 2">EXF-10081</strain>
    </source>
</reference>
<evidence type="ECO:0000313" key="2">
    <source>
        <dbReference type="Proteomes" id="UP000310374"/>
    </source>
</evidence>
<gene>
    <name evidence="1" type="ORF">D6D12_04201</name>
</gene>
<evidence type="ECO:0000313" key="1">
    <source>
        <dbReference type="EMBL" id="THX29401.1"/>
    </source>
</evidence>
<proteinExistence type="predicted"/>
<dbReference type="AlphaFoldDB" id="A0AB74JVD2"/>
<dbReference type="Proteomes" id="UP000310374">
    <property type="component" value="Unassembled WGS sequence"/>
</dbReference>